<feature type="signal peptide" evidence="2">
    <location>
        <begin position="1"/>
        <end position="34"/>
    </location>
</feature>
<dbReference type="Proteomes" id="UP000600449">
    <property type="component" value="Unassembled WGS sequence"/>
</dbReference>
<gene>
    <name evidence="3" type="ORF">GCM10011322_45440</name>
</gene>
<protein>
    <submittedName>
        <fullName evidence="3">Uncharacterized protein</fullName>
    </submittedName>
</protein>
<comment type="caution">
    <text evidence="3">The sequence shown here is derived from an EMBL/GenBank/DDBJ whole genome shotgun (WGS) entry which is preliminary data.</text>
</comment>
<feature type="chain" id="PRO_5036781909" evidence="2">
    <location>
        <begin position="35"/>
        <end position="159"/>
    </location>
</feature>
<evidence type="ECO:0000256" key="1">
    <source>
        <dbReference type="SAM" id="MobiDB-lite"/>
    </source>
</evidence>
<accession>A0A917QJE5</accession>
<reference evidence="3 4" key="1">
    <citation type="journal article" date="2014" name="Int. J. Syst. Evol. Microbiol.">
        <title>Complete genome sequence of Corynebacterium casei LMG S-19264T (=DSM 44701T), isolated from a smear-ripened cheese.</title>
        <authorList>
            <consortium name="US DOE Joint Genome Institute (JGI-PGF)"/>
            <person name="Walter F."/>
            <person name="Albersmeier A."/>
            <person name="Kalinowski J."/>
            <person name="Ruckert C."/>
        </authorList>
    </citation>
    <scope>NUCLEOTIDE SEQUENCE [LARGE SCALE GENOMIC DNA]</scope>
    <source>
        <strain evidence="3 4">CGMCC 1.9161</strain>
    </source>
</reference>
<evidence type="ECO:0000313" key="3">
    <source>
        <dbReference type="EMBL" id="GGK53532.1"/>
    </source>
</evidence>
<organism evidence="3 4">
    <name type="scientific">Salinarimonas ramus</name>
    <dbReference type="NCBI Taxonomy" id="690164"/>
    <lineage>
        <taxon>Bacteria</taxon>
        <taxon>Pseudomonadati</taxon>
        <taxon>Pseudomonadota</taxon>
        <taxon>Alphaproteobacteria</taxon>
        <taxon>Hyphomicrobiales</taxon>
        <taxon>Salinarimonadaceae</taxon>
        <taxon>Salinarimonas</taxon>
    </lineage>
</organism>
<dbReference type="AlphaFoldDB" id="A0A917QJE5"/>
<proteinExistence type="predicted"/>
<keyword evidence="2" id="KW-0732">Signal</keyword>
<name>A0A917QJE5_9HYPH</name>
<feature type="region of interest" description="Disordered" evidence="1">
    <location>
        <begin position="49"/>
        <end position="68"/>
    </location>
</feature>
<dbReference type="EMBL" id="BMMF01000017">
    <property type="protein sequence ID" value="GGK53532.1"/>
    <property type="molecule type" value="Genomic_DNA"/>
</dbReference>
<evidence type="ECO:0000256" key="2">
    <source>
        <dbReference type="SAM" id="SignalP"/>
    </source>
</evidence>
<sequence>MVRVTETRSRLAPRAGAILALACLAGPLAPTAAASPEAAVPVRAEPAMTRDETPALPTMQPSLTLSPDRSGGLAYRVGVWLPTGCHRLVAPPALVLDGDGTPVLSLRVEVDPGPCTQAFVERVAEGVLPGVAWDASAFAVEVLGEDGARLWRLEGRWTQ</sequence>
<evidence type="ECO:0000313" key="4">
    <source>
        <dbReference type="Proteomes" id="UP000600449"/>
    </source>
</evidence>
<keyword evidence="4" id="KW-1185">Reference proteome</keyword>